<protein>
    <submittedName>
        <fullName evidence="5">ABC transporter ATP-binding protein</fullName>
    </submittedName>
</protein>
<dbReference type="Proteomes" id="UP001108027">
    <property type="component" value="Unassembled WGS sequence"/>
</dbReference>
<reference evidence="5" key="1">
    <citation type="submission" date="2021-10" db="EMBL/GenBank/DDBJ databases">
        <title>The diversity and Nitrogen Metabolism of Culturable Nitrate-Utilizing Bacteria Within the Oxygen Minimum Zone of the Changjiang (Yangtze River)Estuary.</title>
        <authorList>
            <person name="Zhang D."/>
            <person name="Zheng J."/>
            <person name="Liu S."/>
            <person name="He W."/>
        </authorList>
    </citation>
    <scope>NUCLEOTIDE SEQUENCE</scope>
    <source>
        <strain evidence="5">FXH-223</strain>
    </source>
</reference>
<keyword evidence="1" id="KW-0813">Transport</keyword>
<dbReference type="PANTHER" id="PTHR45772">
    <property type="entry name" value="CONSERVED COMPONENT OF ABC TRANSPORTER FOR NATURAL AMINO ACIDS-RELATED"/>
    <property type="match status" value="1"/>
</dbReference>
<keyword evidence="2" id="KW-0547">Nucleotide-binding</keyword>
<dbReference type="GO" id="GO:0005524">
    <property type="term" value="F:ATP binding"/>
    <property type="evidence" value="ECO:0007669"/>
    <property type="project" value="UniProtKB-KW"/>
</dbReference>
<dbReference type="Pfam" id="PF00005">
    <property type="entry name" value="ABC_tran"/>
    <property type="match status" value="1"/>
</dbReference>
<organism evidence="5 6">
    <name type="scientific">Alloalcanivorax marinus</name>
    <dbReference type="NCBI Taxonomy" id="1177169"/>
    <lineage>
        <taxon>Bacteria</taxon>
        <taxon>Pseudomonadati</taxon>
        <taxon>Pseudomonadota</taxon>
        <taxon>Gammaproteobacteria</taxon>
        <taxon>Oceanospirillales</taxon>
        <taxon>Alcanivoracaceae</taxon>
        <taxon>Alloalcanivorax</taxon>
    </lineage>
</organism>
<keyword evidence="6" id="KW-1185">Reference proteome</keyword>
<proteinExistence type="predicted"/>
<dbReference type="CDD" id="cd03219">
    <property type="entry name" value="ABC_Mj1267_LivG_branched"/>
    <property type="match status" value="1"/>
</dbReference>
<dbReference type="GO" id="GO:0016887">
    <property type="term" value="F:ATP hydrolysis activity"/>
    <property type="evidence" value="ECO:0007669"/>
    <property type="project" value="InterPro"/>
</dbReference>
<evidence type="ECO:0000313" key="6">
    <source>
        <dbReference type="Proteomes" id="UP001108027"/>
    </source>
</evidence>
<keyword evidence="3 5" id="KW-0067">ATP-binding</keyword>
<evidence type="ECO:0000256" key="2">
    <source>
        <dbReference type="ARBA" id="ARBA00022741"/>
    </source>
</evidence>
<dbReference type="PROSITE" id="PS50893">
    <property type="entry name" value="ABC_TRANSPORTER_2"/>
    <property type="match status" value="1"/>
</dbReference>
<name>A0A9Q3YR29_9GAMM</name>
<dbReference type="SUPFAM" id="SSF52540">
    <property type="entry name" value="P-loop containing nucleoside triphosphate hydrolases"/>
    <property type="match status" value="1"/>
</dbReference>
<dbReference type="Gene3D" id="3.40.50.300">
    <property type="entry name" value="P-loop containing nucleotide triphosphate hydrolases"/>
    <property type="match status" value="1"/>
</dbReference>
<accession>A0A9Q3YR29</accession>
<dbReference type="SMART" id="SM00382">
    <property type="entry name" value="AAA"/>
    <property type="match status" value="1"/>
</dbReference>
<evidence type="ECO:0000313" key="5">
    <source>
        <dbReference type="EMBL" id="MCC4310425.1"/>
    </source>
</evidence>
<dbReference type="EMBL" id="JAJGNA010000038">
    <property type="protein sequence ID" value="MCC4310425.1"/>
    <property type="molecule type" value="Genomic_DNA"/>
</dbReference>
<evidence type="ECO:0000256" key="1">
    <source>
        <dbReference type="ARBA" id="ARBA00022448"/>
    </source>
</evidence>
<evidence type="ECO:0000259" key="4">
    <source>
        <dbReference type="PROSITE" id="PS50893"/>
    </source>
</evidence>
<dbReference type="InterPro" id="IPR051120">
    <property type="entry name" value="ABC_AA/LPS_Transport"/>
</dbReference>
<dbReference type="InterPro" id="IPR003593">
    <property type="entry name" value="AAA+_ATPase"/>
</dbReference>
<evidence type="ECO:0000256" key="3">
    <source>
        <dbReference type="ARBA" id="ARBA00022840"/>
    </source>
</evidence>
<dbReference type="GO" id="GO:0005886">
    <property type="term" value="C:plasma membrane"/>
    <property type="evidence" value="ECO:0007669"/>
    <property type="project" value="TreeGrafter"/>
</dbReference>
<dbReference type="InterPro" id="IPR003439">
    <property type="entry name" value="ABC_transporter-like_ATP-bd"/>
</dbReference>
<gene>
    <name evidence="5" type="ORF">LL252_17800</name>
</gene>
<dbReference type="AlphaFoldDB" id="A0A9Q3YR29"/>
<dbReference type="InterPro" id="IPR027417">
    <property type="entry name" value="P-loop_NTPase"/>
</dbReference>
<dbReference type="RefSeq" id="WP_228235108.1">
    <property type="nucleotide sequence ID" value="NZ_ARXL01000008.1"/>
</dbReference>
<sequence length="261" mass="27984">MNVISGTEAILAFSGVSVEFGGVKALANVSFSVPKGQICGVIGPNGAGKTTLFNTVSRLQRVTRGTVSVNGRDLSAYAPHDLPQLGVARTFQHVGLFSSMPVFDNVMVGAAAPWAAKWTTRYLGFPPSPRIERRIREQTELMLERLNLNELSDKRTDELPFGSAKRVELARALAAKPQLLMLDEPAGGLTQEEVLGFGEFIAEVAKEMQITVVIVEHNMGLVSSLCDRLVVLDHGEIVADGNVAETLASEAVQNAYFGTGS</sequence>
<comment type="caution">
    <text evidence="5">The sequence shown here is derived from an EMBL/GenBank/DDBJ whole genome shotgun (WGS) entry which is preliminary data.</text>
</comment>
<feature type="domain" description="ABC transporter" evidence="4">
    <location>
        <begin position="11"/>
        <end position="259"/>
    </location>
</feature>